<dbReference type="PANTHER" id="PTHR13477:SF0">
    <property type="entry name" value="LARGE RIBOSOMAL SUBUNIT PROTEIN ML49"/>
    <property type="match status" value="1"/>
</dbReference>
<gene>
    <name evidence="8" type="primary">img2</name>
    <name evidence="8" type="ORF">H2200_011421</name>
</gene>
<comment type="similarity">
    <text evidence="2">Belongs to the mitochondrion-specific ribosomal protein mL49 family.</text>
</comment>
<dbReference type="PANTHER" id="PTHR13477">
    <property type="entry name" value="MITOCHONDRIAL 39S RIBOSOMAL PROTEIN L49"/>
    <property type="match status" value="1"/>
</dbReference>
<evidence type="ECO:0000256" key="7">
    <source>
        <dbReference type="SAM" id="MobiDB-lite"/>
    </source>
</evidence>
<evidence type="ECO:0000256" key="1">
    <source>
        <dbReference type="ARBA" id="ARBA00004173"/>
    </source>
</evidence>
<feature type="compositionally biased region" description="Basic and acidic residues" evidence="7">
    <location>
        <begin position="23"/>
        <end position="35"/>
    </location>
</feature>
<evidence type="ECO:0000256" key="2">
    <source>
        <dbReference type="ARBA" id="ARBA00005677"/>
    </source>
</evidence>
<dbReference type="EMBL" id="JAPDRK010000020">
    <property type="protein sequence ID" value="KAJ9603899.1"/>
    <property type="molecule type" value="Genomic_DNA"/>
</dbReference>
<comment type="subcellular location">
    <subcellularLocation>
        <location evidence="1">Mitochondrion</location>
    </subcellularLocation>
</comment>
<dbReference type="Gene3D" id="3.30.780.10">
    <property type="entry name" value="SUI1-like domain"/>
    <property type="match status" value="1"/>
</dbReference>
<dbReference type="Proteomes" id="UP001172673">
    <property type="component" value="Unassembled WGS sequence"/>
</dbReference>
<proteinExistence type="inferred from homology"/>
<evidence type="ECO:0000313" key="8">
    <source>
        <dbReference type="EMBL" id="KAJ9603899.1"/>
    </source>
</evidence>
<accession>A0AA38WZ98</accession>
<sequence>MPREKYAKITALDKLHRKQKAAIRKERQASEDRAQKMYPDAAPLEPPPVQSAAELQSISLKDRIRSQEMRPITSSLPYSILRTPSKNLPIYQSVKSGGSKHITTIRKIQGDLTALASSVRQALGIDEFMTDMRGRRKANIVINRTTRHVVLRGWRGPEVKRWAEMSGF</sequence>
<dbReference type="GO" id="GO:0003735">
    <property type="term" value="F:structural constituent of ribosome"/>
    <property type="evidence" value="ECO:0007669"/>
    <property type="project" value="InterPro"/>
</dbReference>
<feature type="region of interest" description="Disordered" evidence="7">
    <location>
        <begin position="17"/>
        <end position="48"/>
    </location>
</feature>
<organism evidence="8 9">
    <name type="scientific">Cladophialophora chaetospira</name>
    <dbReference type="NCBI Taxonomy" id="386627"/>
    <lineage>
        <taxon>Eukaryota</taxon>
        <taxon>Fungi</taxon>
        <taxon>Dikarya</taxon>
        <taxon>Ascomycota</taxon>
        <taxon>Pezizomycotina</taxon>
        <taxon>Eurotiomycetes</taxon>
        <taxon>Chaetothyriomycetidae</taxon>
        <taxon>Chaetothyriales</taxon>
        <taxon>Herpotrichiellaceae</taxon>
        <taxon>Cladophialophora</taxon>
    </lineage>
</organism>
<dbReference type="AlphaFoldDB" id="A0AA38WZ98"/>
<dbReference type="GO" id="GO:0005762">
    <property type="term" value="C:mitochondrial large ribosomal subunit"/>
    <property type="evidence" value="ECO:0007669"/>
    <property type="project" value="TreeGrafter"/>
</dbReference>
<reference evidence="8" key="1">
    <citation type="submission" date="2022-10" db="EMBL/GenBank/DDBJ databases">
        <title>Culturing micro-colonial fungi from biological soil crusts in the Mojave desert and describing Neophaeococcomyces mojavensis, and introducing the new genera and species Taxawa tesnikishii.</title>
        <authorList>
            <person name="Kurbessoian T."/>
            <person name="Stajich J.E."/>
        </authorList>
    </citation>
    <scope>NUCLEOTIDE SEQUENCE</scope>
    <source>
        <strain evidence="8">TK_41</strain>
    </source>
</reference>
<comment type="caution">
    <text evidence="8">The sequence shown here is derived from an EMBL/GenBank/DDBJ whole genome shotgun (WGS) entry which is preliminary data.</text>
</comment>
<evidence type="ECO:0000256" key="5">
    <source>
        <dbReference type="ARBA" id="ARBA00023274"/>
    </source>
</evidence>
<evidence type="ECO:0000256" key="3">
    <source>
        <dbReference type="ARBA" id="ARBA00022980"/>
    </source>
</evidence>
<evidence type="ECO:0000256" key="6">
    <source>
        <dbReference type="ARBA" id="ARBA00035191"/>
    </source>
</evidence>
<keyword evidence="5" id="KW-0687">Ribonucleoprotein</keyword>
<keyword evidence="9" id="KW-1185">Reference proteome</keyword>
<evidence type="ECO:0000313" key="9">
    <source>
        <dbReference type="Proteomes" id="UP001172673"/>
    </source>
</evidence>
<name>A0AA38WZ98_9EURO</name>
<dbReference type="InterPro" id="IPR007740">
    <property type="entry name" value="Ribosomal_mL49"/>
</dbReference>
<keyword evidence="3 8" id="KW-0689">Ribosomal protein</keyword>
<keyword evidence="4" id="KW-0496">Mitochondrion</keyword>
<dbReference type="GO" id="GO:0006412">
    <property type="term" value="P:translation"/>
    <property type="evidence" value="ECO:0007669"/>
    <property type="project" value="InterPro"/>
</dbReference>
<evidence type="ECO:0000256" key="4">
    <source>
        <dbReference type="ARBA" id="ARBA00023128"/>
    </source>
</evidence>
<protein>
    <recommendedName>
        <fullName evidence="6">Large ribosomal subunit protein mL49</fullName>
    </recommendedName>
</protein>
<dbReference type="Pfam" id="PF05046">
    <property type="entry name" value="Img2"/>
    <property type="match status" value="1"/>
</dbReference>